<comment type="catalytic activity">
    <reaction evidence="5">
        <text>(6S)-5-formyl-5,6,7,8-tetrahydrofolate + ATP = (6R)-5,10-methenyltetrahydrofolate + ADP + phosphate</text>
        <dbReference type="Rhea" id="RHEA:10488"/>
        <dbReference type="ChEBI" id="CHEBI:30616"/>
        <dbReference type="ChEBI" id="CHEBI:43474"/>
        <dbReference type="ChEBI" id="CHEBI:57455"/>
        <dbReference type="ChEBI" id="CHEBI:57457"/>
        <dbReference type="ChEBI" id="CHEBI:456216"/>
        <dbReference type="EC" id="6.3.3.2"/>
    </reaction>
</comment>
<dbReference type="SUPFAM" id="SSF100950">
    <property type="entry name" value="NagB/RpiA/CoA transferase-like"/>
    <property type="match status" value="1"/>
</dbReference>
<dbReference type="NCBIfam" id="TIGR02727">
    <property type="entry name" value="MTHFS_bact"/>
    <property type="match status" value="1"/>
</dbReference>
<keyword evidence="2 4" id="KW-0547">Nucleotide-binding</keyword>
<reference evidence="6 7" key="1">
    <citation type="submission" date="2018-05" db="EMBL/GenBank/DDBJ databases">
        <title>Genomic Encyclopedia of Type Strains, Phase IV (KMG-IV): sequencing the most valuable type-strain genomes for metagenomic binning, comparative biology and taxonomic classification.</title>
        <authorList>
            <person name="Goeker M."/>
        </authorList>
    </citation>
    <scope>NUCLEOTIDE SEQUENCE [LARGE SCALE GENOMIC DNA]</scope>
    <source>
        <strain evidence="6 7">DSM 16791</strain>
    </source>
</reference>
<dbReference type="PANTHER" id="PTHR23407:SF1">
    <property type="entry name" value="5-FORMYLTETRAHYDROFOLATE CYCLO-LIGASE"/>
    <property type="match status" value="1"/>
</dbReference>
<feature type="binding site" evidence="4">
    <location>
        <begin position="4"/>
        <end position="8"/>
    </location>
    <ligand>
        <name>ATP</name>
        <dbReference type="ChEBI" id="CHEBI:30616"/>
    </ligand>
</feature>
<sequence length="190" mass="20534">METKADIRKAMLARRNAIAVEDRIEMSLAMADAGEALDFVPGTVISGYMPIRSEPDLRPLMARLRERGARLCLPVVLDAETIAFRDFVREAAQVDTGFGTTGPGEGAEVLDPDIVLLPLSAFDGAGNRLGYGAGHYDRAIARLLARGRKPVLIGTAFSLQQVEHLPAEAHDVPLDFILTEGGLKPFAKPR</sequence>
<feature type="binding site" evidence="4">
    <location>
        <position position="49"/>
    </location>
    <ligand>
        <name>substrate</name>
    </ligand>
</feature>
<evidence type="ECO:0000256" key="1">
    <source>
        <dbReference type="ARBA" id="ARBA00010638"/>
    </source>
</evidence>
<dbReference type="Gene3D" id="3.40.50.10420">
    <property type="entry name" value="NagB/RpiA/CoA transferase-like"/>
    <property type="match status" value="1"/>
</dbReference>
<dbReference type="AlphaFoldDB" id="A0A317PDB3"/>
<dbReference type="InterPro" id="IPR037171">
    <property type="entry name" value="NagB/RpiA_transferase-like"/>
</dbReference>
<comment type="similarity">
    <text evidence="1 5">Belongs to the 5-formyltetrahydrofolate cyclo-ligase family.</text>
</comment>
<organism evidence="6 7">
    <name type="scientific">Hoeflea marina</name>
    <dbReference type="NCBI Taxonomy" id="274592"/>
    <lineage>
        <taxon>Bacteria</taxon>
        <taxon>Pseudomonadati</taxon>
        <taxon>Pseudomonadota</taxon>
        <taxon>Alphaproteobacteria</taxon>
        <taxon>Hyphomicrobiales</taxon>
        <taxon>Rhizobiaceae</taxon>
        <taxon>Hoeflea</taxon>
    </lineage>
</organism>
<keyword evidence="7" id="KW-1185">Reference proteome</keyword>
<keyword evidence="5" id="KW-0460">Magnesium</keyword>
<evidence type="ECO:0000256" key="4">
    <source>
        <dbReference type="PIRSR" id="PIRSR006806-1"/>
    </source>
</evidence>
<name>A0A317PDB3_9HYPH</name>
<dbReference type="EC" id="6.3.3.2" evidence="5"/>
<dbReference type="GO" id="GO:0046872">
    <property type="term" value="F:metal ion binding"/>
    <property type="evidence" value="ECO:0007669"/>
    <property type="project" value="UniProtKB-KW"/>
</dbReference>
<dbReference type="PANTHER" id="PTHR23407">
    <property type="entry name" value="ATPASE INHIBITOR/5-FORMYLTETRAHYDROFOLATE CYCLO-LIGASE"/>
    <property type="match status" value="1"/>
</dbReference>
<dbReference type="RefSeq" id="WP_280954205.1">
    <property type="nucleotide sequence ID" value="NZ_QGTR01000010.1"/>
</dbReference>
<evidence type="ECO:0000256" key="2">
    <source>
        <dbReference type="ARBA" id="ARBA00022741"/>
    </source>
</evidence>
<dbReference type="InterPro" id="IPR002698">
    <property type="entry name" value="FTHF_cligase"/>
</dbReference>
<comment type="cofactor">
    <cofactor evidence="5">
        <name>Mg(2+)</name>
        <dbReference type="ChEBI" id="CHEBI:18420"/>
    </cofactor>
</comment>
<keyword evidence="5" id="KW-0479">Metal-binding</keyword>
<dbReference type="EMBL" id="QGTR01000010">
    <property type="protein sequence ID" value="PWV95480.1"/>
    <property type="molecule type" value="Genomic_DNA"/>
</dbReference>
<dbReference type="Proteomes" id="UP000246352">
    <property type="component" value="Unassembled WGS sequence"/>
</dbReference>
<evidence type="ECO:0000256" key="3">
    <source>
        <dbReference type="ARBA" id="ARBA00022840"/>
    </source>
</evidence>
<dbReference type="GO" id="GO:0005524">
    <property type="term" value="F:ATP binding"/>
    <property type="evidence" value="ECO:0007669"/>
    <property type="project" value="UniProtKB-KW"/>
</dbReference>
<dbReference type="Pfam" id="PF01812">
    <property type="entry name" value="5-FTHF_cyc-lig"/>
    <property type="match status" value="1"/>
</dbReference>
<dbReference type="GO" id="GO:0030272">
    <property type="term" value="F:5-formyltetrahydrofolate cyclo-ligase activity"/>
    <property type="evidence" value="ECO:0007669"/>
    <property type="project" value="UniProtKB-EC"/>
</dbReference>
<evidence type="ECO:0000256" key="5">
    <source>
        <dbReference type="RuleBase" id="RU361279"/>
    </source>
</evidence>
<gene>
    <name evidence="6" type="ORF">DFR52_1108</name>
</gene>
<dbReference type="GO" id="GO:0035999">
    <property type="term" value="P:tetrahydrofolate interconversion"/>
    <property type="evidence" value="ECO:0007669"/>
    <property type="project" value="TreeGrafter"/>
</dbReference>
<dbReference type="PIRSF" id="PIRSF006806">
    <property type="entry name" value="FTHF_cligase"/>
    <property type="match status" value="1"/>
</dbReference>
<dbReference type="InterPro" id="IPR024185">
    <property type="entry name" value="FTHF_cligase-like_sf"/>
</dbReference>
<feature type="binding site" evidence="4">
    <location>
        <position position="54"/>
    </location>
    <ligand>
        <name>substrate</name>
    </ligand>
</feature>
<keyword evidence="6" id="KW-0436">Ligase</keyword>
<dbReference type="GO" id="GO:0009396">
    <property type="term" value="P:folic acid-containing compound biosynthetic process"/>
    <property type="evidence" value="ECO:0007669"/>
    <property type="project" value="TreeGrafter"/>
</dbReference>
<evidence type="ECO:0000313" key="6">
    <source>
        <dbReference type="EMBL" id="PWV95480.1"/>
    </source>
</evidence>
<comment type="caution">
    <text evidence="6">The sequence shown here is derived from an EMBL/GenBank/DDBJ whole genome shotgun (WGS) entry which is preliminary data.</text>
</comment>
<keyword evidence="3 4" id="KW-0067">ATP-binding</keyword>
<protein>
    <recommendedName>
        <fullName evidence="5">5-formyltetrahydrofolate cyclo-ligase</fullName>
        <ecNumber evidence="5">6.3.3.2</ecNumber>
    </recommendedName>
</protein>
<feature type="binding site" evidence="4">
    <location>
        <begin position="128"/>
        <end position="136"/>
    </location>
    <ligand>
        <name>ATP</name>
        <dbReference type="ChEBI" id="CHEBI:30616"/>
    </ligand>
</feature>
<evidence type="ECO:0000313" key="7">
    <source>
        <dbReference type="Proteomes" id="UP000246352"/>
    </source>
</evidence>
<accession>A0A317PDB3</accession>
<proteinExistence type="inferred from homology"/>